<keyword evidence="2 7" id="KW-0813">Transport</keyword>
<evidence type="ECO:0000256" key="1">
    <source>
        <dbReference type="ARBA" id="ARBA00004651"/>
    </source>
</evidence>
<feature type="compositionally biased region" description="Low complexity" evidence="8">
    <location>
        <begin position="9"/>
        <end position="21"/>
    </location>
</feature>
<dbReference type="Proteomes" id="UP000007962">
    <property type="component" value="Chromosome"/>
</dbReference>
<feature type="domain" description="ABC transmembrane type-1" evidence="9">
    <location>
        <begin position="94"/>
        <end position="287"/>
    </location>
</feature>
<evidence type="ECO:0000313" key="10">
    <source>
        <dbReference type="EMBL" id="ACQ79771.1"/>
    </source>
</evidence>
<dbReference type="HOGENOM" id="CLU_016047_1_1_11"/>
<feature type="transmembrane region" description="Helical" evidence="7">
    <location>
        <begin position="204"/>
        <end position="227"/>
    </location>
</feature>
<feature type="transmembrane region" description="Helical" evidence="7">
    <location>
        <begin position="29"/>
        <end position="53"/>
    </location>
</feature>
<sequence length="302" mass="33204">MTVQQLTGAPPQQTTAPRPQRSATRARRLGWWLSALVLTIGALAVLLPFVFMISTSFNGQARLSVPFPPQIIPEDFSTEAYRIATLGIDVWRLYGNTLLVAVVEIVLSLGSALLAGYALSKIRPRGSKVILVVALATMMIPLEATIIPNFMTFRWLGMLDTYWALWLPAIAYPFGAFLVKQYLDSVPDELREAARLDGAGELRILMRIYAPLAKGIIATLVILLFLATWNSYLWPLIVINDPTMYTIQLGLASFNQTIGSETYALPDVNLAATVLSLIPILAIYLFFQRYIVASVASAAVKG</sequence>
<keyword evidence="3" id="KW-1003">Cell membrane</keyword>
<keyword evidence="11" id="KW-1185">Reference proteome</keyword>
<dbReference type="KEGG" id="bcv:Bcav_1515"/>
<dbReference type="SUPFAM" id="SSF161098">
    <property type="entry name" value="MetI-like"/>
    <property type="match status" value="1"/>
</dbReference>
<proteinExistence type="inferred from homology"/>
<reference evidence="10 11" key="1">
    <citation type="journal article" date="2009" name="Stand. Genomic Sci.">
        <title>Complete genome sequence of Beutenbergia cavernae type strain (HKI 0122).</title>
        <authorList>
            <person name="Land M."/>
            <person name="Pukall R."/>
            <person name="Abt B."/>
            <person name="Goker M."/>
            <person name="Rohde M."/>
            <person name="Glavina Del Rio T."/>
            <person name="Tice H."/>
            <person name="Copeland A."/>
            <person name="Cheng J.F."/>
            <person name="Lucas S."/>
            <person name="Chen F."/>
            <person name="Nolan M."/>
            <person name="Bruce D."/>
            <person name="Goodwin L."/>
            <person name="Pitluck S."/>
            <person name="Ivanova N."/>
            <person name="Mavromatis K."/>
            <person name="Ovchinnikova G."/>
            <person name="Pati A."/>
            <person name="Chen A."/>
            <person name="Palaniappan K."/>
            <person name="Hauser L."/>
            <person name="Chang Y.J."/>
            <person name="Jefferies C.C."/>
            <person name="Saunders E."/>
            <person name="Brettin T."/>
            <person name="Detter J.C."/>
            <person name="Han C."/>
            <person name="Chain P."/>
            <person name="Bristow J."/>
            <person name="Eisen J.A."/>
            <person name="Markowitz V."/>
            <person name="Hugenholtz P."/>
            <person name="Kyrpides N.C."/>
            <person name="Klenk H.P."/>
            <person name="Lapidus A."/>
        </authorList>
    </citation>
    <scope>NUCLEOTIDE SEQUENCE [LARGE SCALE GENOMIC DNA]</scope>
    <source>
        <strain evidence="11">ATCC BAA-8 / DSM 12333 / NBRC 16432</strain>
    </source>
</reference>
<evidence type="ECO:0000313" key="11">
    <source>
        <dbReference type="Proteomes" id="UP000007962"/>
    </source>
</evidence>
<evidence type="ECO:0000256" key="8">
    <source>
        <dbReference type="SAM" id="MobiDB-lite"/>
    </source>
</evidence>
<dbReference type="Pfam" id="PF00528">
    <property type="entry name" value="BPD_transp_1"/>
    <property type="match status" value="1"/>
</dbReference>
<dbReference type="InterPro" id="IPR000515">
    <property type="entry name" value="MetI-like"/>
</dbReference>
<dbReference type="GO" id="GO:0055085">
    <property type="term" value="P:transmembrane transport"/>
    <property type="evidence" value="ECO:0007669"/>
    <property type="project" value="InterPro"/>
</dbReference>
<dbReference type="OrthoDB" id="2063054at2"/>
<keyword evidence="5 7" id="KW-1133">Transmembrane helix</keyword>
<evidence type="ECO:0000256" key="2">
    <source>
        <dbReference type="ARBA" id="ARBA00022448"/>
    </source>
</evidence>
<organism evidence="10 11">
    <name type="scientific">Beutenbergia cavernae (strain ATCC BAA-8 / DSM 12333 / CCUG 43141 / JCM 11478 / NBRC 16432 / NCIMB 13614 / HKI 0122)</name>
    <dbReference type="NCBI Taxonomy" id="471853"/>
    <lineage>
        <taxon>Bacteria</taxon>
        <taxon>Bacillati</taxon>
        <taxon>Actinomycetota</taxon>
        <taxon>Actinomycetes</taxon>
        <taxon>Micrococcales</taxon>
        <taxon>Beutenbergiaceae</taxon>
        <taxon>Beutenbergia</taxon>
    </lineage>
</organism>
<keyword evidence="4 7" id="KW-0812">Transmembrane</keyword>
<comment type="subcellular location">
    <subcellularLocation>
        <location evidence="1 7">Cell membrane</location>
        <topology evidence="1 7">Multi-pass membrane protein</topology>
    </subcellularLocation>
</comment>
<dbReference type="GO" id="GO:0005886">
    <property type="term" value="C:plasma membrane"/>
    <property type="evidence" value="ECO:0007669"/>
    <property type="project" value="UniProtKB-SubCell"/>
</dbReference>
<feature type="transmembrane region" description="Helical" evidence="7">
    <location>
        <begin position="129"/>
        <end position="151"/>
    </location>
</feature>
<evidence type="ECO:0000259" key="9">
    <source>
        <dbReference type="PROSITE" id="PS50928"/>
    </source>
</evidence>
<dbReference type="PANTHER" id="PTHR43744:SF12">
    <property type="entry name" value="ABC TRANSPORTER PERMEASE PROTEIN MG189-RELATED"/>
    <property type="match status" value="1"/>
</dbReference>
<evidence type="ECO:0000256" key="4">
    <source>
        <dbReference type="ARBA" id="ARBA00022692"/>
    </source>
</evidence>
<dbReference type="eggNOG" id="COG0395">
    <property type="taxonomic scope" value="Bacteria"/>
</dbReference>
<protein>
    <submittedName>
        <fullName evidence="10">Binding-protein-dependent transport systems inner membrane component</fullName>
    </submittedName>
</protein>
<gene>
    <name evidence="10" type="ordered locus">Bcav_1515</name>
</gene>
<feature type="transmembrane region" description="Helical" evidence="7">
    <location>
        <begin position="163"/>
        <end position="183"/>
    </location>
</feature>
<accession>C5C372</accession>
<evidence type="ECO:0000256" key="3">
    <source>
        <dbReference type="ARBA" id="ARBA00022475"/>
    </source>
</evidence>
<evidence type="ECO:0000256" key="5">
    <source>
        <dbReference type="ARBA" id="ARBA00022989"/>
    </source>
</evidence>
<evidence type="ECO:0000256" key="6">
    <source>
        <dbReference type="ARBA" id="ARBA00023136"/>
    </source>
</evidence>
<feature type="transmembrane region" description="Helical" evidence="7">
    <location>
        <begin position="98"/>
        <end position="117"/>
    </location>
</feature>
<evidence type="ECO:0000256" key="7">
    <source>
        <dbReference type="RuleBase" id="RU363032"/>
    </source>
</evidence>
<dbReference type="Gene3D" id="1.10.3720.10">
    <property type="entry name" value="MetI-like"/>
    <property type="match status" value="1"/>
</dbReference>
<dbReference type="STRING" id="471853.Bcav_1515"/>
<feature type="region of interest" description="Disordered" evidence="8">
    <location>
        <begin position="1"/>
        <end position="22"/>
    </location>
</feature>
<name>C5C372_BEUC1</name>
<keyword evidence="6 7" id="KW-0472">Membrane</keyword>
<dbReference type="PANTHER" id="PTHR43744">
    <property type="entry name" value="ABC TRANSPORTER PERMEASE PROTEIN MG189-RELATED-RELATED"/>
    <property type="match status" value="1"/>
</dbReference>
<dbReference type="AlphaFoldDB" id="C5C372"/>
<dbReference type="InterPro" id="IPR035906">
    <property type="entry name" value="MetI-like_sf"/>
</dbReference>
<dbReference type="CDD" id="cd06261">
    <property type="entry name" value="TM_PBP2"/>
    <property type="match status" value="1"/>
</dbReference>
<dbReference type="EMBL" id="CP001618">
    <property type="protein sequence ID" value="ACQ79771.1"/>
    <property type="molecule type" value="Genomic_DNA"/>
</dbReference>
<dbReference type="RefSeq" id="WP_015882011.1">
    <property type="nucleotide sequence ID" value="NC_012669.1"/>
</dbReference>
<feature type="transmembrane region" description="Helical" evidence="7">
    <location>
        <begin position="268"/>
        <end position="287"/>
    </location>
</feature>
<dbReference type="PROSITE" id="PS50928">
    <property type="entry name" value="ABC_TM1"/>
    <property type="match status" value="1"/>
</dbReference>
<comment type="similarity">
    <text evidence="7">Belongs to the binding-protein-dependent transport system permease family.</text>
</comment>